<feature type="signal peptide" evidence="1">
    <location>
        <begin position="1"/>
        <end position="24"/>
    </location>
</feature>
<evidence type="ECO:0000313" key="3">
    <source>
        <dbReference type="Proteomes" id="UP000588277"/>
    </source>
</evidence>
<evidence type="ECO:0008006" key="4">
    <source>
        <dbReference type="Google" id="ProtNLM"/>
    </source>
</evidence>
<reference evidence="2 3" key="1">
    <citation type="submission" date="2020-02" db="EMBL/GenBank/DDBJ databases">
        <title>Characterization of phylogenetic diversity of novel bifidobacterial species isolated in Czech ZOOs.</title>
        <authorList>
            <person name="Lugli G.A."/>
            <person name="Vera N.B."/>
            <person name="Ventura M."/>
        </authorList>
    </citation>
    <scope>NUCLEOTIDE SEQUENCE [LARGE SCALE GENOMIC DNA]</scope>
    <source>
        <strain evidence="2 3">DSM 109958</strain>
    </source>
</reference>
<dbReference type="AlphaFoldDB" id="A0A7Y0HYH3"/>
<feature type="chain" id="PRO_5031559436" description="Lipoprotein" evidence="1">
    <location>
        <begin position="25"/>
        <end position="264"/>
    </location>
</feature>
<name>A0A7Y0HYH3_9BIFI</name>
<evidence type="ECO:0000313" key="2">
    <source>
        <dbReference type="EMBL" id="NMM99768.1"/>
    </source>
</evidence>
<protein>
    <recommendedName>
        <fullName evidence="4">Lipoprotein</fullName>
    </recommendedName>
</protein>
<dbReference type="PROSITE" id="PS51257">
    <property type="entry name" value="PROKAR_LIPOPROTEIN"/>
    <property type="match status" value="1"/>
</dbReference>
<dbReference type="Proteomes" id="UP000588277">
    <property type="component" value="Unassembled WGS sequence"/>
</dbReference>
<dbReference type="RefSeq" id="WP_169274923.1">
    <property type="nucleotide sequence ID" value="NZ_JAAIIH010000001.1"/>
</dbReference>
<keyword evidence="1" id="KW-0732">Signal</keyword>
<proteinExistence type="predicted"/>
<keyword evidence="3" id="KW-1185">Reference proteome</keyword>
<sequence>MRRFRIPFAAATAALILVLGACGSAPEARERFEEAPASSGDRWRDAADAIMADGRVTRAETEQAFASYAQCMEEQGFYGDWSIDLDIYYWGKMSYGLDPETPGYQPLPERFRKKDWTAQDYEDFPEWFNSAEGQERERSNQRIVNERKAACAPFDEVEQMANAAVDWGSYDRAEFDAVVRCIAANAPRYADRARQVRYAFGDATSGMDALRDAFYGPLEQRDDAFVDPPESSEERRVVDCFNNPNGVPTHYFGSDEYNGSGDRR</sequence>
<accession>A0A7Y0HYH3</accession>
<evidence type="ECO:0000256" key="1">
    <source>
        <dbReference type="SAM" id="SignalP"/>
    </source>
</evidence>
<dbReference type="EMBL" id="JAAIIH010000001">
    <property type="protein sequence ID" value="NMM99768.1"/>
    <property type="molecule type" value="Genomic_DNA"/>
</dbReference>
<gene>
    <name evidence="2" type="ORF">G1C96_0346</name>
</gene>
<organism evidence="2 3">
    <name type="scientific">Bifidobacterium moraviense</name>
    <dbReference type="NCBI Taxonomy" id="2675323"/>
    <lineage>
        <taxon>Bacteria</taxon>
        <taxon>Bacillati</taxon>
        <taxon>Actinomycetota</taxon>
        <taxon>Actinomycetes</taxon>
        <taxon>Bifidobacteriales</taxon>
        <taxon>Bifidobacteriaceae</taxon>
        <taxon>Bifidobacterium</taxon>
    </lineage>
</organism>
<comment type="caution">
    <text evidence="2">The sequence shown here is derived from an EMBL/GenBank/DDBJ whole genome shotgun (WGS) entry which is preliminary data.</text>
</comment>